<protein>
    <submittedName>
        <fullName evidence="1">Uncharacterized protein</fullName>
    </submittedName>
</protein>
<accession>A0A557SW80</accession>
<gene>
    <name evidence="1" type="ORF">NARC_50041</name>
</gene>
<sequence length="67" mass="8155">MFLQYITCNTGFKWFLKDRSILHISILVVDFNQLTVNQLHLPYDTTDFRFLNTRNVVLLFETYFSRF</sequence>
<evidence type="ECO:0000313" key="1">
    <source>
        <dbReference type="EMBL" id="TVP40860.1"/>
    </source>
</evidence>
<comment type="caution">
    <text evidence="1">The sequence shown here is derived from an EMBL/GenBank/DDBJ whole genome shotgun (WGS) entry which is preliminary data.</text>
</comment>
<evidence type="ECO:0000313" key="2">
    <source>
        <dbReference type="Proteomes" id="UP000315289"/>
    </source>
</evidence>
<organism evidence="1 2">
    <name type="scientific">Candidatus Nitrosocosmicus arcticus</name>
    <dbReference type="NCBI Taxonomy" id="2035267"/>
    <lineage>
        <taxon>Archaea</taxon>
        <taxon>Nitrososphaerota</taxon>
        <taxon>Nitrososphaeria</taxon>
        <taxon>Nitrososphaerales</taxon>
        <taxon>Nitrososphaeraceae</taxon>
        <taxon>Candidatus Nitrosocosmicus</taxon>
    </lineage>
</organism>
<name>A0A557SW80_9ARCH</name>
<proteinExistence type="predicted"/>
<dbReference type="AlphaFoldDB" id="A0A557SW80"/>
<reference evidence="1 2" key="1">
    <citation type="journal article" date="2019" name="Front. Microbiol.">
        <title>Ammonia Oxidation by the Arctic Terrestrial Thaumarchaeote Candidatus Nitrosocosmicus arcticus Is Stimulated by Increasing Temperatures.</title>
        <authorList>
            <person name="Alves R.J.E."/>
            <person name="Kerou M."/>
            <person name="Zappe A."/>
            <person name="Bittner R."/>
            <person name="Abby S.S."/>
            <person name="Schmidt H.A."/>
            <person name="Pfeifer K."/>
            <person name="Schleper C."/>
        </authorList>
    </citation>
    <scope>NUCLEOTIDE SEQUENCE [LARGE SCALE GENOMIC DNA]</scope>
    <source>
        <strain evidence="1 2">Kfb</strain>
    </source>
</reference>
<keyword evidence="2" id="KW-1185">Reference proteome</keyword>
<dbReference type="Proteomes" id="UP000315289">
    <property type="component" value="Unassembled WGS sequence"/>
</dbReference>
<dbReference type="EMBL" id="VOAH01000005">
    <property type="protein sequence ID" value="TVP40860.1"/>
    <property type="molecule type" value="Genomic_DNA"/>
</dbReference>